<evidence type="ECO:0000313" key="5">
    <source>
        <dbReference type="EMBL" id="KFE50621.1"/>
    </source>
</evidence>
<dbReference type="OrthoDB" id="6003540at2"/>
<dbReference type="PANTHER" id="PTHR47893:SF1">
    <property type="entry name" value="REGULATORY PROTEIN PCHR"/>
    <property type="match status" value="1"/>
</dbReference>
<keyword evidence="2" id="KW-0238">DNA-binding</keyword>
<dbReference type="SUPFAM" id="SSF46689">
    <property type="entry name" value="Homeodomain-like"/>
    <property type="match status" value="2"/>
</dbReference>
<dbReference type="RefSeq" id="WP_032631754.1">
    <property type="nucleotide sequence ID" value="NZ_JPQU01000100.1"/>
</dbReference>
<evidence type="ECO:0000256" key="3">
    <source>
        <dbReference type="ARBA" id="ARBA00023163"/>
    </source>
</evidence>
<evidence type="ECO:0000256" key="1">
    <source>
        <dbReference type="ARBA" id="ARBA00023015"/>
    </source>
</evidence>
<dbReference type="PATRIC" id="fig|317.175.peg.5252"/>
<feature type="domain" description="HTH araC/xylS-type" evidence="4">
    <location>
        <begin position="208"/>
        <end position="309"/>
    </location>
</feature>
<name>A0A085V5A8_PSESX</name>
<keyword evidence="1" id="KW-0805">Transcription regulation</keyword>
<sequence length="320" mass="35512">MHAQRQRFNDVNAHANAILGWQQTYDQMSAGSAHTELTHLTAERFQIFRECLDKRVVQHGVAPARRFCLAIPTGLGRAGVFQGSNVEGAGVTLLHSGQEFFVHATQGMDLLAVSVDAERIEQLAEREFSAPELRRLNRVNRLNVSPQFLDAIRIQLQALVDNVLRGETLTEAQLEDLLLEHVLVLLEQVCQAGAGRSGNIAVSAYIVRQTHQMALARLDEPLSVLQICDELDVSRSTLQRSFLGVTGLRPVEYLRAMRLNAARQRLQCTRAEQFTVARVANDTGFTHLGHFAGAYRALFGEAPSVTGRVGPSVQENRSRR</sequence>
<dbReference type="PANTHER" id="PTHR47893">
    <property type="entry name" value="REGULATORY PROTEIN PCHR"/>
    <property type="match status" value="1"/>
</dbReference>
<dbReference type="InterPro" id="IPR018062">
    <property type="entry name" value="HTH_AraC-typ_CS"/>
</dbReference>
<protein>
    <recommendedName>
        <fullName evidence="4">HTH araC/xylS-type domain-containing protein</fullName>
    </recommendedName>
</protein>
<gene>
    <name evidence="5" type="ORF">IV01_25215</name>
</gene>
<keyword evidence="6" id="KW-1185">Reference proteome</keyword>
<dbReference type="AlphaFoldDB" id="A0A085V5A8"/>
<comment type="caution">
    <text evidence="5">The sequence shown here is derived from an EMBL/GenBank/DDBJ whole genome shotgun (WGS) entry which is preliminary data.</text>
</comment>
<organism evidence="5 6">
    <name type="scientific">Pseudomonas syringae</name>
    <dbReference type="NCBI Taxonomy" id="317"/>
    <lineage>
        <taxon>Bacteria</taxon>
        <taxon>Pseudomonadati</taxon>
        <taxon>Pseudomonadota</taxon>
        <taxon>Gammaproteobacteria</taxon>
        <taxon>Pseudomonadales</taxon>
        <taxon>Pseudomonadaceae</taxon>
        <taxon>Pseudomonas</taxon>
    </lineage>
</organism>
<reference evidence="5 6" key="1">
    <citation type="submission" date="2014-07" db="EMBL/GenBank/DDBJ databases">
        <title>Draft Genome Sequences of Environmental Pseudomonas syringae strains.</title>
        <authorList>
            <person name="Baltrus D.A."/>
            <person name="Berge O."/>
            <person name="Morris C."/>
        </authorList>
    </citation>
    <scope>NUCLEOTIDE SEQUENCE [LARGE SCALE GENOMIC DNA]</scope>
    <source>
        <strain evidence="5 6">GAW0119</strain>
    </source>
</reference>
<dbReference type="PROSITE" id="PS01124">
    <property type="entry name" value="HTH_ARAC_FAMILY_2"/>
    <property type="match status" value="1"/>
</dbReference>
<proteinExistence type="predicted"/>
<dbReference type="GO" id="GO:0009893">
    <property type="term" value="P:positive regulation of metabolic process"/>
    <property type="evidence" value="ECO:0007669"/>
    <property type="project" value="UniProtKB-ARBA"/>
</dbReference>
<dbReference type="InterPro" id="IPR018060">
    <property type="entry name" value="HTH_AraC"/>
</dbReference>
<evidence type="ECO:0000256" key="2">
    <source>
        <dbReference type="ARBA" id="ARBA00023125"/>
    </source>
</evidence>
<evidence type="ECO:0000259" key="4">
    <source>
        <dbReference type="PROSITE" id="PS01124"/>
    </source>
</evidence>
<dbReference type="Pfam" id="PF12833">
    <property type="entry name" value="HTH_18"/>
    <property type="match status" value="1"/>
</dbReference>
<dbReference type="Proteomes" id="UP000028631">
    <property type="component" value="Unassembled WGS sequence"/>
</dbReference>
<keyword evidence="3" id="KW-0804">Transcription</keyword>
<dbReference type="GO" id="GO:0043565">
    <property type="term" value="F:sequence-specific DNA binding"/>
    <property type="evidence" value="ECO:0007669"/>
    <property type="project" value="InterPro"/>
</dbReference>
<dbReference type="InterPro" id="IPR009057">
    <property type="entry name" value="Homeodomain-like_sf"/>
</dbReference>
<dbReference type="InterPro" id="IPR053142">
    <property type="entry name" value="PchR_regulatory_protein"/>
</dbReference>
<accession>A0A085V5A8</accession>
<dbReference type="Gene3D" id="1.10.10.60">
    <property type="entry name" value="Homeodomain-like"/>
    <property type="match status" value="1"/>
</dbReference>
<dbReference type="SMART" id="SM00342">
    <property type="entry name" value="HTH_ARAC"/>
    <property type="match status" value="1"/>
</dbReference>
<dbReference type="GO" id="GO:0003700">
    <property type="term" value="F:DNA-binding transcription factor activity"/>
    <property type="evidence" value="ECO:0007669"/>
    <property type="project" value="InterPro"/>
</dbReference>
<dbReference type="EMBL" id="JPQU01000100">
    <property type="protein sequence ID" value="KFE50621.1"/>
    <property type="molecule type" value="Genomic_DNA"/>
</dbReference>
<evidence type="ECO:0000313" key="6">
    <source>
        <dbReference type="Proteomes" id="UP000028631"/>
    </source>
</evidence>
<dbReference type="PROSITE" id="PS00041">
    <property type="entry name" value="HTH_ARAC_FAMILY_1"/>
    <property type="match status" value="1"/>
</dbReference>